<reference evidence="9 10" key="1">
    <citation type="submission" date="2013-05" db="EMBL/GenBank/DDBJ databases">
        <title>Draft genome of the parasitic nematode Anyclostoma ceylanicum.</title>
        <authorList>
            <person name="Mitreva M."/>
        </authorList>
    </citation>
    <scope>NUCLEOTIDE SEQUENCE [LARGE SCALE GENOMIC DNA]</scope>
</reference>
<dbReference type="NCBIfam" id="TIGR00049">
    <property type="entry name" value="iron-sulfur cluster assembly accessory protein"/>
    <property type="match status" value="1"/>
</dbReference>
<evidence type="ECO:0000313" key="9">
    <source>
        <dbReference type="EMBL" id="EPB78568.1"/>
    </source>
</evidence>
<evidence type="ECO:0000259" key="8">
    <source>
        <dbReference type="Pfam" id="PF01521"/>
    </source>
</evidence>
<comment type="similarity">
    <text evidence="3">Belongs to the TTC19 family.</text>
</comment>
<feature type="domain" description="Core" evidence="8">
    <location>
        <begin position="34"/>
        <end position="126"/>
    </location>
</feature>
<evidence type="ECO:0000256" key="1">
    <source>
        <dbReference type="ARBA" id="ARBA00004173"/>
    </source>
</evidence>
<comment type="similarity">
    <text evidence="2">Belongs to the HesB/IscA family.</text>
</comment>
<keyword evidence="4" id="KW-0677">Repeat</keyword>
<dbReference type="GO" id="GO:0051536">
    <property type="term" value="F:iron-sulfur cluster binding"/>
    <property type="evidence" value="ECO:0007669"/>
    <property type="project" value="InterPro"/>
</dbReference>
<dbReference type="AlphaFoldDB" id="A0A0D6M501"/>
<evidence type="ECO:0000256" key="3">
    <source>
        <dbReference type="ARBA" id="ARBA00008219"/>
    </source>
</evidence>
<dbReference type="GO" id="GO:0005743">
    <property type="term" value="C:mitochondrial inner membrane"/>
    <property type="evidence" value="ECO:0007669"/>
    <property type="project" value="TreeGrafter"/>
</dbReference>
<name>A0A0D6M501_9BILA</name>
<evidence type="ECO:0000256" key="4">
    <source>
        <dbReference type="ARBA" id="ARBA00022737"/>
    </source>
</evidence>
<dbReference type="Gene3D" id="1.25.40.10">
    <property type="entry name" value="Tetratricopeptide repeat domain"/>
    <property type="match status" value="2"/>
</dbReference>
<keyword evidence="5" id="KW-0802">TPR repeat</keyword>
<dbReference type="Proteomes" id="UP000054495">
    <property type="component" value="Unassembled WGS sequence"/>
</dbReference>
<dbReference type="PANTHER" id="PTHR13143:SF6">
    <property type="entry name" value="TETRATRICOPEPTIDE REPEAT PROTEIN 19, MITOCHONDRIAL"/>
    <property type="match status" value="1"/>
</dbReference>
<accession>A0A0D6M501</accession>
<evidence type="ECO:0000256" key="2">
    <source>
        <dbReference type="ARBA" id="ARBA00006718"/>
    </source>
</evidence>
<proteinExistence type="inferred from homology"/>
<dbReference type="SUPFAM" id="SSF48452">
    <property type="entry name" value="TPR-like"/>
    <property type="match status" value="1"/>
</dbReference>
<dbReference type="InterPro" id="IPR011990">
    <property type="entry name" value="TPR-like_helical_dom_sf"/>
</dbReference>
<dbReference type="InterPro" id="IPR000361">
    <property type="entry name" value="ATAP_core_dom"/>
</dbReference>
<keyword evidence="7" id="KW-0496">Mitochondrion</keyword>
<dbReference type="InterPro" id="IPR040395">
    <property type="entry name" value="TTC19"/>
</dbReference>
<dbReference type="Gene3D" id="2.60.300.12">
    <property type="entry name" value="HesB-like domain"/>
    <property type="match status" value="1"/>
</dbReference>
<comment type="subcellular location">
    <subcellularLocation>
        <location evidence="1">Mitochondrion</location>
    </subcellularLocation>
</comment>
<dbReference type="InterPro" id="IPR016092">
    <property type="entry name" value="ATAP"/>
</dbReference>
<dbReference type="Pfam" id="PF01521">
    <property type="entry name" value="Fe-S_biosyn"/>
    <property type="match status" value="1"/>
</dbReference>
<sequence length="509" mass="58357">MLRSSRTATHFVPIFSRSFCVPSSAVKPLTPEDIKVTDRAHQRLKKILAEGERLRVEVDGGGCSGFEYKIKLDTKLQKDDRLWKGDNVEVVIDDLSLGYLRGATIDYVEDLMKASFRVVNNPVAEKETTLYIFKMLPSLRTICYQRRWYAFAAGAPLLSLSWLVTIKDALGIEPVVLDKDSLKEKIKQSWLHRKYGRYREAIEILELALQEAEQRKELLPITRVYDELANCYYEMGNLEEALKFFQIVVNRLVTLHGKRDNDPEFIGVSLKLADIFAQKGQLDDAETGCSLLANKTIPANMAFSYSLICGNNEKGAANGEKKVVDEHMKKYSVAQGALVEDRHVVDSQGPIFTDPIALFGMSLERFAHFLVTYRDEKRLREAEEYMDEVMKISYQLYGASSFHTINLLNNFGAALILKNRFESALKYLSIGIDRILYVNECASMIPGYYCNYAEALFHVGRKAEALEYARKAVLLSKSEEPRIQNYAKKYLRDLEKDAKEKRQRSWWFF</sequence>
<dbReference type="InterPro" id="IPR035903">
    <property type="entry name" value="HesB-like_dom_sf"/>
</dbReference>
<dbReference type="GO" id="GO:0034551">
    <property type="term" value="P:mitochondrial respiratory chain complex III assembly"/>
    <property type="evidence" value="ECO:0007669"/>
    <property type="project" value="InterPro"/>
</dbReference>
<evidence type="ECO:0000313" key="10">
    <source>
        <dbReference type="Proteomes" id="UP000054495"/>
    </source>
</evidence>
<dbReference type="InterPro" id="IPR019734">
    <property type="entry name" value="TPR_rpt"/>
</dbReference>
<evidence type="ECO:0000256" key="5">
    <source>
        <dbReference type="ARBA" id="ARBA00022803"/>
    </source>
</evidence>
<dbReference type="SMART" id="SM00028">
    <property type="entry name" value="TPR"/>
    <property type="match status" value="4"/>
</dbReference>
<protein>
    <submittedName>
        <fullName evidence="9">Iron-sulfur cluster assembly accessory protein</fullName>
    </submittedName>
</protein>
<organism evidence="9 10">
    <name type="scientific">Ancylostoma ceylanicum</name>
    <dbReference type="NCBI Taxonomy" id="53326"/>
    <lineage>
        <taxon>Eukaryota</taxon>
        <taxon>Metazoa</taxon>
        <taxon>Ecdysozoa</taxon>
        <taxon>Nematoda</taxon>
        <taxon>Chromadorea</taxon>
        <taxon>Rhabditida</taxon>
        <taxon>Rhabditina</taxon>
        <taxon>Rhabditomorpha</taxon>
        <taxon>Strongyloidea</taxon>
        <taxon>Ancylostomatidae</taxon>
        <taxon>Ancylostomatinae</taxon>
        <taxon>Ancylostoma</taxon>
    </lineage>
</organism>
<dbReference type="EMBL" id="KE124809">
    <property type="protein sequence ID" value="EPB78568.1"/>
    <property type="molecule type" value="Genomic_DNA"/>
</dbReference>
<keyword evidence="10" id="KW-1185">Reference proteome</keyword>
<keyword evidence="6" id="KW-0809">Transit peptide</keyword>
<gene>
    <name evidence="9" type="ORF">ANCCEY_02308</name>
</gene>
<dbReference type="GO" id="GO:0016226">
    <property type="term" value="P:iron-sulfur cluster assembly"/>
    <property type="evidence" value="ECO:0007669"/>
    <property type="project" value="InterPro"/>
</dbReference>
<dbReference type="SUPFAM" id="SSF89360">
    <property type="entry name" value="HesB-like domain"/>
    <property type="match status" value="1"/>
</dbReference>
<dbReference type="Pfam" id="PF13181">
    <property type="entry name" value="TPR_8"/>
    <property type="match status" value="2"/>
</dbReference>
<evidence type="ECO:0000256" key="7">
    <source>
        <dbReference type="ARBA" id="ARBA00023128"/>
    </source>
</evidence>
<dbReference type="PANTHER" id="PTHR13143">
    <property type="entry name" value="TETRATRICOPEPTIDE REPEAT PROTEIN 19"/>
    <property type="match status" value="1"/>
</dbReference>
<evidence type="ECO:0000256" key="6">
    <source>
        <dbReference type="ARBA" id="ARBA00022946"/>
    </source>
</evidence>